<evidence type="ECO:0000313" key="1">
    <source>
        <dbReference type="EMBL" id="CCO13726.1"/>
    </source>
</evidence>
<proteinExistence type="predicted"/>
<dbReference type="ChiTaRS" id="EZH2">
    <property type="organism name" value="human"/>
</dbReference>
<name>L0R855_HUMAN</name>
<gene>
    <name evidence="1" type="primary">EZH2</name>
</gene>
<accession>L0R855</accession>
<dbReference type="EMBL" id="HF548015">
    <property type="protein sequence ID" value="CCO13726.1"/>
    <property type="molecule type" value="Genomic_DNA"/>
</dbReference>
<reference evidence="1" key="1">
    <citation type="submission" date="2012-10" db="EMBL/GenBank/DDBJ databases">
        <title>Direct identification of alternative open reading frame translation products in human.</title>
        <authorList>
            <person name="Vanderperre B."/>
            <person name="Lucier J.-F."/>
            <person name="Motard J."/>
            <person name="Tremblay G."/>
            <person name="Vanderperre S."/>
            <person name="Wisztorski M."/>
            <person name="Salzet M."/>
            <person name="Boisvert F.-M."/>
            <person name="Roucou X."/>
        </authorList>
    </citation>
    <scope>NUCLEOTIDE SEQUENCE</scope>
</reference>
<dbReference type="AlphaFoldDB" id="L0R855"/>
<protein>
    <submittedName>
        <fullName evidence="1">Alternative protein EZH2</fullName>
    </submittedName>
</protein>
<organism evidence="1">
    <name type="scientific">Homo sapiens</name>
    <name type="common">Human</name>
    <dbReference type="NCBI Taxonomy" id="9606"/>
    <lineage>
        <taxon>Eukaryota</taxon>
        <taxon>Metazoa</taxon>
        <taxon>Chordata</taxon>
        <taxon>Craniata</taxon>
        <taxon>Vertebrata</taxon>
        <taxon>Euteleostomi</taxon>
        <taxon>Mammalia</taxon>
        <taxon>Eutheria</taxon>
        <taxon>Euarchontoglires</taxon>
        <taxon>Primates</taxon>
        <taxon>Haplorrhini</taxon>
        <taxon>Catarrhini</taxon>
        <taxon>Hominidae</taxon>
        <taxon>Homo</taxon>
    </lineage>
</organism>
<sequence length="64" mass="7729">MPLVNIMMMTMMMMETILKKEKKSRKIWRITEMIKKAAHLGNFLLIKFLKPFPQCFQIRAQQKN</sequence>
<dbReference type="OrthoDB" id="6141102at2759"/>